<dbReference type="CDD" id="cd19537">
    <property type="entry name" value="C_NRPS-like"/>
    <property type="match status" value="1"/>
</dbReference>
<dbReference type="InterPro" id="IPR036736">
    <property type="entry name" value="ACP-like_sf"/>
</dbReference>
<comment type="similarity">
    <text evidence="4">Belongs to the NRP synthetase family.</text>
</comment>
<gene>
    <name evidence="7" type="ORF">PENNAL_c0011G10486</name>
</gene>
<evidence type="ECO:0000256" key="4">
    <source>
        <dbReference type="ARBA" id="ARBA00029454"/>
    </source>
</evidence>
<dbReference type="STRING" id="60175.A0A1V6YTG7"/>
<evidence type="ECO:0000256" key="2">
    <source>
        <dbReference type="ARBA" id="ARBA00022553"/>
    </source>
</evidence>
<evidence type="ECO:0000313" key="8">
    <source>
        <dbReference type="Proteomes" id="UP000191691"/>
    </source>
</evidence>
<keyword evidence="2" id="KW-0597">Phosphoprotein</keyword>
<dbReference type="Gene3D" id="1.10.1200.10">
    <property type="entry name" value="ACP-like"/>
    <property type="match status" value="2"/>
</dbReference>
<dbReference type="Gene3D" id="3.30.559.30">
    <property type="entry name" value="Nonribosomal peptide synthetase, condensation domain"/>
    <property type="match status" value="2"/>
</dbReference>
<dbReference type="SUPFAM" id="SSF52777">
    <property type="entry name" value="CoA-dependent acyltransferases"/>
    <property type="match status" value="4"/>
</dbReference>
<dbReference type="Gene3D" id="3.40.50.12780">
    <property type="entry name" value="N-terminal domain of ligase-like"/>
    <property type="match status" value="2"/>
</dbReference>
<dbReference type="GO" id="GO:0043041">
    <property type="term" value="P:amino acid activation for nonribosomal peptide biosynthetic process"/>
    <property type="evidence" value="ECO:0007669"/>
    <property type="project" value="TreeGrafter"/>
</dbReference>
<accession>A0A1V6YTG7</accession>
<dbReference type="PROSITE" id="PS50075">
    <property type="entry name" value="CARRIER"/>
    <property type="match status" value="1"/>
</dbReference>
<name>A0A1V6YTG7_PENNA</name>
<dbReference type="InterPro" id="IPR006162">
    <property type="entry name" value="Ppantetheine_attach_site"/>
</dbReference>
<keyword evidence="1" id="KW-0596">Phosphopantetheine</keyword>
<organism evidence="7 8">
    <name type="scientific">Penicillium nalgiovense</name>
    <dbReference type="NCBI Taxonomy" id="60175"/>
    <lineage>
        <taxon>Eukaryota</taxon>
        <taxon>Fungi</taxon>
        <taxon>Dikarya</taxon>
        <taxon>Ascomycota</taxon>
        <taxon>Pezizomycotina</taxon>
        <taxon>Eurotiomycetes</taxon>
        <taxon>Eurotiomycetidae</taxon>
        <taxon>Eurotiales</taxon>
        <taxon>Aspergillaceae</taxon>
        <taxon>Penicillium</taxon>
    </lineage>
</organism>
<evidence type="ECO:0000259" key="6">
    <source>
        <dbReference type="PROSITE" id="PS50075"/>
    </source>
</evidence>
<dbReference type="PANTHER" id="PTHR45527:SF11">
    <property type="entry name" value="NONRIBOSOMAL PEPTIDE SYNTHETASE 5"/>
    <property type="match status" value="1"/>
</dbReference>
<dbReference type="SUPFAM" id="SSF47336">
    <property type="entry name" value="ACP-like"/>
    <property type="match status" value="2"/>
</dbReference>
<keyword evidence="8" id="KW-1185">Reference proteome</keyword>
<dbReference type="InterPro" id="IPR023213">
    <property type="entry name" value="CAT-like_dom_sf"/>
</dbReference>
<feature type="region of interest" description="Disordered" evidence="5">
    <location>
        <begin position="2164"/>
        <end position="2218"/>
    </location>
</feature>
<dbReference type="PROSITE" id="PS00012">
    <property type="entry name" value="PHOSPHOPANTETHEINE"/>
    <property type="match status" value="1"/>
</dbReference>
<evidence type="ECO:0000256" key="5">
    <source>
        <dbReference type="SAM" id="MobiDB-lite"/>
    </source>
</evidence>
<evidence type="ECO:0000256" key="3">
    <source>
        <dbReference type="ARBA" id="ARBA00022598"/>
    </source>
</evidence>
<dbReference type="InterPro" id="IPR009081">
    <property type="entry name" value="PP-bd_ACP"/>
</dbReference>
<dbReference type="Pfam" id="PF00550">
    <property type="entry name" value="PP-binding"/>
    <property type="match status" value="1"/>
</dbReference>
<dbReference type="InterPro" id="IPR042099">
    <property type="entry name" value="ANL_N_sf"/>
</dbReference>
<comment type="caution">
    <text evidence="7">The sequence shown here is derived from an EMBL/GenBank/DDBJ whole genome shotgun (WGS) entry which is preliminary data.</text>
</comment>
<dbReference type="SUPFAM" id="SSF56801">
    <property type="entry name" value="Acetyl-CoA synthetase-like"/>
    <property type="match status" value="2"/>
</dbReference>
<feature type="compositionally biased region" description="Basic and acidic residues" evidence="5">
    <location>
        <begin position="2209"/>
        <end position="2218"/>
    </location>
</feature>
<dbReference type="Pfam" id="PF00668">
    <property type="entry name" value="Condensation"/>
    <property type="match status" value="2"/>
</dbReference>
<dbReference type="Gene3D" id="3.30.300.30">
    <property type="match status" value="2"/>
</dbReference>
<evidence type="ECO:0000256" key="1">
    <source>
        <dbReference type="ARBA" id="ARBA00022450"/>
    </source>
</evidence>
<dbReference type="GO" id="GO:0005737">
    <property type="term" value="C:cytoplasm"/>
    <property type="evidence" value="ECO:0007669"/>
    <property type="project" value="TreeGrafter"/>
</dbReference>
<sequence length="2218" mass="247014">MRFVTPPSPLSIFLEVVQNDPDHIALEDGSGASLTYGQLHEQSSHLADRLWQRVIHPWQTIPLLTSSCLQMAVGVLGILKAGCTYVPIDLDKWPQDRIDYVLSQTNVGLIVSTGTIKPTKNTEIIYLPLEDCHSSVTQIELRMTQPPTKESPMCMIFTSGTTNKPKGVIIKHDSVAHLVTSAMFNYDVRPKDRVLLVLSVAFDACMGTLFSTLCNGGTIVLATSTNLQSQARKCSVLVMTPSILEALEPFQSAYPHLDRIILGGETPSQKVLQDWSTFNISIYLAYGPTEATCVVLGGRLTANPATGEFYSTRFEQTLPGITVLLMSHQMQPIGCMDEDGEICIAGPCLSAGYWQDEAATRERFITYAGQRFYRTGDLARWTMTEQGKKVVTFLGREDRIVKIRGFLVNLEQDVDRGLLQRFTELVAAYSMIIDQKLSTAIITPSFDPTFIATWRKSAPSYMVPDHIFVLGSFPMTPTAKVDVQQLRKILSEMLPRVVLQDEHYDSAEQAIASGASWVMQVPAKNVSMDESLVSQGLNSIAAARLSAFCRKNGYVVTVADILTQSSLRSLIDMAVPVCTSPVDHENVFVESATFEYAVNPFQKGLILSSLEDERVNCIQHISYYRQEDVPILRKAWECVVSTEPLFHTRFLVNDGNVRQVTLDEVQFPWHESPCSPNQIEQRLAEARASTGLGSKLHVFHIGNNESIVAWCIHHALIDGFSASLVFDKLDAALRDSPFLPSPPFGRALVDLQNWQTDLKSEADQFWTNQVDKFPTPAGELLIPTPQGSSSDFAMYSQWLELDHGGLLSYARKAQVTTAAVFYAAWALVLSGYTNSDAVVFGAILSGRNLPFEWTESLIGPLINNLPFCVQLQRDVRTPEFVRDVHQSIQQLCRFQAIEPPTTAPRPFTALVVQEEGLRNGTAAVNPLRAPVIHQSSTVPLTVVVEASERVSFYYHTNKFTERHIQDIGAIYANVLQGLINKPDGRVSSCLESKLPLQMQHYLLNTGNANLTETSSYLDAHNKTLTELFHVTAAKHGDRIALRKGRVEITYSMLASAAAKLATVIQAATSPRDVVVIVTDRSINWIIGVWGVLMANTIYCPVDVTYPPKFRDELVKRSNAKLLLVPSIATLIEMAPIMPLSIAIDQILQSQIQAQGWDGPDPSDAAYLCFTSGSTGVPKGVVVEHRSAVAFLSTQVNRLHSQPGQLNAQFLSPNFDCSMQEIFGTLCYGATLVLRTDDDDPYSHIHAVDAIILNSSVAAELDPDDYPNLQIVVLAGEPVLQRTADRWAKGRKLYNSYGPTESTIGVCVQRLESGVPVNIGPPIRTVRLYILNDHLELQPPNVVGQIFVAGVQLSKGYLQMPDVTGREFISDPYFAVSPSERMYRTGDLGFWDESGNVHCCGRKDRQIKRHGFRLSLDDVANRATNLVGLVRKAVVTIDERENLVLWVEPAQINTQELRDKMKASMPPHAIPNYIMALDKIPQSKNGKIDVKLLAATPLPETFEIQDQDGYQNQELTNIEKEMAQIWQALLGVDAARHLSRSSNFFQMGGHSIMQLTLAARLRSRYCLPITVKHVIKTPVLSDMAAMVEARQLGATVSRYLPQPLGVANVSSAEVAWVLRYFKSHCQTSFNIPFMARLTSQVDAKKLAASLETALNRHRILRSRFTLKPDNKVERSISKQRIKVQWSEDVDVQSFLNRPFNLKEVLLRAIVTPSLFLVYMSHTICDLTSLDNLLQETTAIYHGNEHNLSSKEYFDVTIWNQRPDLEQTQFWPAYLQGLDIAQIPTSRSYRGTSILCDIPEQITRDLMRLVSSRGITVHQVGLAVGAIVLHVLWGKEDILLGSPYMNRPTEDEQRVIGLFLEPLPVRIAVRDQTHLTSVQFLELVRDSSQAALAHAMPWSFIAEALGLVFPSDDSDLFDCVVTFHNDLGQTQKLDIHGATVETIWAQGSKFPMLHEWHARQDGLVLRIEYDTDIFSDKYVQLVQSLLLAALRQMLDPLLCYGDISQHLKQVLHSNSELDIEEVQRFARMNMRAICGMSRRKAPGKSYKYDTPYGEWHSREPGLTIGPRGPERTREPSPGHPVGADGEPSCKVYRGSDARRAMNYVQGAGPSSITTMRAAYADECAKHGNPGGDMVIQQDVPSRILNDSYNFGETPTKDWRSTVFHNRAQSARPRDPPAVAQSRLRDVVIGPTSRVQADALLRAGQRNPPGPRYEESFHPVQ</sequence>
<dbReference type="InterPro" id="IPR045851">
    <property type="entry name" value="AMP-bd_C_sf"/>
</dbReference>
<dbReference type="InterPro" id="IPR001242">
    <property type="entry name" value="Condensation_dom"/>
</dbReference>
<feature type="region of interest" description="Disordered" evidence="5">
    <location>
        <begin position="2055"/>
        <end position="2086"/>
    </location>
</feature>
<dbReference type="Proteomes" id="UP000191691">
    <property type="component" value="Unassembled WGS sequence"/>
</dbReference>
<reference evidence="8" key="1">
    <citation type="journal article" date="2017" name="Nat. Microbiol.">
        <title>Global analysis of biosynthetic gene clusters reveals vast potential of secondary metabolite production in Penicillium species.</title>
        <authorList>
            <person name="Nielsen J.C."/>
            <person name="Grijseels S."/>
            <person name="Prigent S."/>
            <person name="Ji B."/>
            <person name="Dainat J."/>
            <person name="Nielsen K.F."/>
            <person name="Frisvad J.C."/>
            <person name="Workman M."/>
            <person name="Nielsen J."/>
        </authorList>
    </citation>
    <scope>NUCLEOTIDE SEQUENCE [LARGE SCALE GENOMIC DNA]</scope>
    <source>
        <strain evidence="8">IBT 13039</strain>
    </source>
</reference>
<proteinExistence type="inferred from homology"/>
<feature type="domain" description="Carrier" evidence="6">
    <location>
        <begin position="1512"/>
        <end position="1590"/>
    </location>
</feature>
<dbReference type="EMBL" id="MOOB01000011">
    <property type="protein sequence ID" value="OQE90703.1"/>
    <property type="molecule type" value="Genomic_DNA"/>
</dbReference>
<keyword evidence="3" id="KW-0436">Ligase</keyword>
<dbReference type="PROSITE" id="PS00455">
    <property type="entry name" value="AMP_BINDING"/>
    <property type="match status" value="1"/>
</dbReference>
<dbReference type="GO" id="GO:0031177">
    <property type="term" value="F:phosphopantetheine binding"/>
    <property type="evidence" value="ECO:0007669"/>
    <property type="project" value="TreeGrafter"/>
</dbReference>
<dbReference type="InterPro" id="IPR020845">
    <property type="entry name" value="AMP-binding_CS"/>
</dbReference>
<dbReference type="GO" id="GO:0044550">
    <property type="term" value="P:secondary metabolite biosynthetic process"/>
    <property type="evidence" value="ECO:0007669"/>
    <property type="project" value="TreeGrafter"/>
</dbReference>
<dbReference type="InterPro" id="IPR000873">
    <property type="entry name" value="AMP-dep_synth/lig_dom"/>
</dbReference>
<evidence type="ECO:0000313" key="7">
    <source>
        <dbReference type="EMBL" id="OQE90703.1"/>
    </source>
</evidence>
<dbReference type="Gene3D" id="3.30.559.10">
    <property type="entry name" value="Chloramphenicol acetyltransferase-like domain"/>
    <property type="match status" value="2"/>
</dbReference>
<protein>
    <recommendedName>
        <fullName evidence="6">Carrier domain-containing protein</fullName>
    </recommendedName>
</protein>
<dbReference type="GO" id="GO:0016874">
    <property type="term" value="F:ligase activity"/>
    <property type="evidence" value="ECO:0007669"/>
    <property type="project" value="UniProtKB-KW"/>
</dbReference>
<dbReference type="OMA" id="WTTPDNG"/>
<dbReference type="Pfam" id="PF00501">
    <property type="entry name" value="AMP-binding"/>
    <property type="match status" value="2"/>
</dbReference>
<dbReference type="PANTHER" id="PTHR45527">
    <property type="entry name" value="NONRIBOSOMAL PEPTIDE SYNTHETASE"/>
    <property type="match status" value="1"/>
</dbReference>